<dbReference type="GO" id="GO:0016757">
    <property type="term" value="F:glycosyltransferase activity"/>
    <property type="evidence" value="ECO:0007669"/>
    <property type="project" value="InterPro"/>
</dbReference>
<feature type="domain" description="Glycosyltransferase subfamily 4-like N-terminal" evidence="2">
    <location>
        <begin position="18"/>
        <end position="206"/>
    </location>
</feature>
<evidence type="ECO:0000313" key="3">
    <source>
        <dbReference type="EMBL" id="CAA6810187.1"/>
    </source>
</evidence>
<keyword evidence="3" id="KW-0808">Transferase</keyword>
<dbReference type="InterPro" id="IPR001296">
    <property type="entry name" value="Glyco_trans_1"/>
</dbReference>
<name>A0A6S6T0J4_9BACT</name>
<evidence type="ECO:0000259" key="1">
    <source>
        <dbReference type="Pfam" id="PF00534"/>
    </source>
</evidence>
<dbReference type="InterPro" id="IPR028098">
    <property type="entry name" value="Glyco_trans_4-like_N"/>
</dbReference>
<protein>
    <submittedName>
        <fullName evidence="3">Glycosyl transferase, group 1</fullName>
    </submittedName>
</protein>
<sequence>MSKTIWFFNDYAGSKYHGMEFRNYYVARELVKLGHKVTIVSASYMHLFKKLPKTEGEYTFENIDGINYIWVKVPHYTVSTDKKRVWKWFVFVKKLYRLPLTKMDEPDYIVASPMAPFLIKPAHHFSKKFNAKLIYEVKDIWPLSLMELGGYSKRHPLIFLMQKFANYAYRNADTTLSVLANAHAYMKDFGLKKEQFKYIPNGISLDEMKNLKVLNQDTKTLLPKNKFIVGYTGTISIANAMEYFIDSANLLKEYTQIHFVMVGEGTNKEALVNKVQKLSLNNVTFIDAIPKDEIQSMLEEFDVCFIGWHHKKVYEYGISANKIFDYMYSQKPILHAFSGKGNLVEMANCGLSVEAQNEQAIAKGILSLYNMSKEQREVFGNNGKEYVLKHHTYQNIAKEFIKTLEEL</sequence>
<gene>
    <name evidence="3" type="ORF">HELGO_WM13969</name>
</gene>
<dbReference type="CDD" id="cd03794">
    <property type="entry name" value="GT4_WbuB-like"/>
    <property type="match status" value="1"/>
</dbReference>
<dbReference type="Pfam" id="PF00534">
    <property type="entry name" value="Glycos_transf_1"/>
    <property type="match status" value="1"/>
</dbReference>
<evidence type="ECO:0000259" key="2">
    <source>
        <dbReference type="Pfam" id="PF13439"/>
    </source>
</evidence>
<dbReference type="EMBL" id="CACVAU010000033">
    <property type="protein sequence ID" value="CAA6810187.1"/>
    <property type="molecule type" value="Genomic_DNA"/>
</dbReference>
<dbReference type="Gene3D" id="3.40.50.2000">
    <property type="entry name" value="Glycogen Phosphorylase B"/>
    <property type="match status" value="2"/>
</dbReference>
<dbReference type="PANTHER" id="PTHR12526:SF622">
    <property type="entry name" value="GLYCOSYLTRANSFERASE (GROUP I)"/>
    <property type="match status" value="1"/>
</dbReference>
<organism evidence="3">
    <name type="scientific">uncultured Sulfurovum sp</name>
    <dbReference type="NCBI Taxonomy" id="269237"/>
    <lineage>
        <taxon>Bacteria</taxon>
        <taxon>Pseudomonadati</taxon>
        <taxon>Campylobacterota</taxon>
        <taxon>Epsilonproteobacteria</taxon>
        <taxon>Campylobacterales</taxon>
        <taxon>Sulfurovaceae</taxon>
        <taxon>Sulfurovum</taxon>
        <taxon>environmental samples</taxon>
    </lineage>
</organism>
<proteinExistence type="predicted"/>
<dbReference type="SUPFAM" id="SSF53756">
    <property type="entry name" value="UDP-Glycosyltransferase/glycogen phosphorylase"/>
    <property type="match status" value="1"/>
</dbReference>
<feature type="domain" description="Glycosyl transferase family 1" evidence="1">
    <location>
        <begin position="217"/>
        <end position="385"/>
    </location>
</feature>
<accession>A0A6S6T0J4</accession>
<dbReference type="AlphaFoldDB" id="A0A6S6T0J4"/>
<dbReference type="PANTHER" id="PTHR12526">
    <property type="entry name" value="GLYCOSYLTRANSFERASE"/>
    <property type="match status" value="1"/>
</dbReference>
<reference evidence="3" key="1">
    <citation type="submission" date="2020-01" db="EMBL/GenBank/DDBJ databases">
        <authorList>
            <person name="Meier V. D."/>
            <person name="Meier V D."/>
        </authorList>
    </citation>
    <scope>NUCLEOTIDE SEQUENCE</scope>
    <source>
        <strain evidence="3">HLG_WM_MAG_05</strain>
    </source>
</reference>
<dbReference type="Pfam" id="PF13439">
    <property type="entry name" value="Glyco_transf_4"/>
    <property type="match status" value="1"/>
</dbReference>